<dbReference type="AlphaFoldDB" id="A0A2T7F677"/>
<feature type="region of interest" description="Disordered" evidence="1">
    <location>
        <begin position="1"/>
        <end position="156"/>
    </location>
</feature>
<organism evidence="2 3">
    <name type="scientific">Panicum hallii var. hallii</name>
    <dbReference type="NCBI Taxonomy" id="1504633"/>
    <lineage>
        <taxon>Eukaryota</taxon>
        <taxon>Viridiplantae</taxon>
        <taxon>Streptophyta</taxon>
        <taxon>Embryophyta</taxon>
        <taxon>Tracheophyta</taxon>
        <taxon>Spermatophyta</taxon>
        <taxon>Magnoliopsida</taxon>
        <taxon>Liliopsida</taxon>
        <taxon>Poales</taxon>
        <taxon>Poaceae</taxon>
        <taxon>PACMAD clade</taxon>
        <taxon>Panicoideae</taxon>
        <taxon>Panicodae</taxon>
        <taxon>Paniceae</taxon>
        <taxon>Panicinae</taxon>
        <taxon>Panicum</taxon>
        <taxon>Panicum sect. Panicum</taxon>
    </lineage>
</organism>
<proteinExistence type="predicted"/>
<gene>
    <name evidence="2" type="ORF">GQ55_1G186300</name>
</gene>
<accession>A0A2T7F677</accession>
<evidence type="ECO:0000313" key="3">
    <source>
        <dbReference type="Proteomes" id="UP000244336"/>
    </source>
</evidence>
<evidence type="ECO:0000256" key="1">
    <source>
        <dbReference type="SAM" id="MobiDB-lite"/>
    </source>
</evidence>
<keyword evidence="3" id="KW-1185">Reference proteome</keyword>
<protein>
    <submittedName>
        <fullName evidence="2">Uncharacterized protein</fullName>
    </submittedName>
</protein>
<name>A0A2T7F677_9POAL</name>
<reference evidence="2 3" key="1">
    <citation type="submission" date="2018-04" db="EMBL/GenBank/DDBJ databases">
        <title>WGS assembly of Panicum hallii var. hallii HAL2.</title>
        <authorList>
            <person name="Lovell J."/>
            <person name="Jenkins J."/>
            <person name="Lowry D."/>
            <person name="Mamidi S."/>
            <person name="Sreedasyam A."/>
            <person name="Weng X."/>
            <person name="Barry K."/>
            <person name="Bonette J."/>
            <person name="Campitelli B."/>
            <person name="Daum C."/>
            <person name="Gordon S."/>
            <person name="Gould B."/>
            <person name="Lipzen A."/>
            <person name="MacQueen A."/>
            <person name="Palacio-Mejia J."/>
            <person name="Plott C."/>
            <person name="Shakirov E."/>
            <person name="Shu S."/>
            <person name="Yoshinaga Y."/>
            <person name="Zane M."/>
            <person name="Rokhsar D."/>
            <person name="Grimwood J."/>
            <person name="Schmutz J."/>
            <person name="Juenger T."/>
        </authorList>
    </citation>
    <scope>NUCLEOTIDE SEQUENCE [LARGE SCALE GENOMIC DNA]</scope>
    <source>
        <strain evidence="3">cv. HAL2</strain>
    </source>
</reference>
<feature type="compositionally biased region" description="Basic and acidic residues" evidence="1">
    <location>
        <begin position="87"/>
        <end position="101"/>
    </location>
</feature>
<evidence type="ECO:0000313" key="2">
    <source>
        <dbReference type="EMBL" id="PUZ75565.1"/>
    </source>
</evidence>
<dbReference type="EMBL" id="CM009749">
    <property type="protein sequence ID" value="PUZ75565.1"/>
    <property type="molecule type" value="Genomic_DNA"/>
</dbReference>
<feature type="compositionally biased region" description="Basic residues" evidence="1">
    <location>
        <begin position="52"/>
        <end position="64"/>
    </location>
</feature>
<feature type="compositionally biased region" description="Basic and acidic residues" evidence="1">
    <location>
        <begin position="122"/>
        <end position="134"/>
    </location>
</feature>
<dbReference type="Gramene" id="PUZ75565">
    <property type="protein sequence ID" value="PUZ75565"/>
    <property type="gene ID" value="GQ55_1G186300"/>
</dbReference>
<dbReference type="Proteomes" id="UP000244336">
    <property type="component" value="Chromosome 1"/>
</dbReference>
<sequence length="177" mass="18501">MSSSDVSSHVAGKQRDNLPAKLSMNSGDLGAGGWRRGILARAGGVPSSTSRDRHRGPASSRGRRGRSEGKQGHLAAAGWRAGVMGREMARQRDGGGMDRLKGCGGARGGWQWRTGSRLRRRKESEGEGVPRDRASGQSKGKQGHLASAGWRDGGAAGRGWLDDAMVAAWTGSRAAAA</sequence>